<dbReference type="EMBL" id="JAJSOF020000029">
    <property type="protein sequence ID" value="KAJ4432657.1"/>
    <property type="molecule type" value="Genomic_DNA"/>
</dbReference>
<evidence type="ECO:0000256" key="1">
    <source>
        <dbReference type="SAM" id="MobiDB-lite"/>
    </source>
</evidence>
<feature type="region of interest" description="Disordered" evidence="1">
    <location>
        <begin position="37"/>
        <end position="71"/>
    </location>
</feature>
<protein>
    <submittedName>
        <fullName evidence="2">Uncharacterized protein</fullName>
    </submittedName>
</protein>
<name>A0ABQ8SEW2_PERAM</name>
<proteinExistence type="predicted"/>
<evidence type="ECO:0000313" key="2">
    <source>
        <dbReference type="EMBL" id="KAJ4432657.1"/>
    </source>
</evidence>
<gene>
    <name evidence="2" type="ORF">ANN_21280</name>
</gene>
<reference evidence="2 3" key="1">
    <citation type="journal article" date="2022" name="Allergy">
        <title>Genome assembly and annotation of Periplaneta americana reveal a comprehensive cockroach allergen profile.</title>
        <authorList>
            <person name="Wang L."/>
            <person name="Xiong Q."/>
            <person name="Saelim N."/>
            <person name="Wang L."/>
            <person name="Nong W."/>
            <person name="Wan A.T."/>
            <person name="Shi M."/>
            <person name="Liu X."/>
            <person name="Cao Q."/>
            <person name="Hui J.H.L."/>
            <person name="Sookrung N."/>
            <person name="Leung T.F."/>
            <person name="Tungtrongchitr A."/>
            <person name="Tsui S.K.W."/>
        </authorList>
    </citation>
    <scope>NUCLEOTIDE SEQUENCE [LARGE SCALE GENOMIC DNA]</scope>
    <source>
        <strain evidence="2">PWHHKU_190912</strain>
    </source>
</reference>
<sequence length="264" mass="28557">MAGLLAISLQIPEEGPRVVILGTRDLDIIRPEIDDMKSKYADSPPSEQRPEVQCSTGSVGQSGRAAGFPNGPEIHSASYKIEYRVFPGVKGGQSVVAITPPHSSAEALESMGLYLHAPKCLHAVALCLEDYTTRDSRDVCLSNGYNLLYISKNAKLLDLVHRCGVTACLAVKRASPGSNSGWDNLTGFGFFGVFPQPIKSKCRVNDLLLQDLSVVVTWADRPSEMTPRLAFAEHKVAAAAAVSLASRHGTQEYSIISRERIIMC</sequence>
<keyword evidence="3" id="KW-1185">Reference proteome</keyword>
<dbReference type="Proteomes" id="UP001148838">
    <property type="component" value="Unassembled WGS sequence"/>
</dbReference>
<comment type="caution">
    <text evidence="2">The sequence shown here is derived from an EMBL/GenBank/DDBJ whole genome shotgun (WGS) entry which is preliminary data.</text>
</comment>
<evidence type="ECO:0000313" key="3">
    <source>
        <dbReference type="Proteomes" id="UP001148838"/>
    </source>
</evidence>
<accession>A0ABQ8SEW2</accession>
<organism evidence="2 3">
    <name type="scientific">Periplaneta americana</name>
    <name type="common">American cockroach</name>
    <name type="synonym">Blatta americana</name>
    <dbReference type="NCBI Taxonomy" id="6978"/>
    <lineage>
        <taxon>Eukaryota</taxon>
        <taxon>Metazoa</taxon>
        <taxon>Ecdysozoa</taxon>
        <taxon>Arthropoda</taxon>
        <taxon>Hexapoda</taxon>
        <taxon>Insecta</taxon>
        <taxon>Pterygota</taxon>
        <taxon>Neoptera</taxon>
        <taxon>Polyneoptera</taxon>
        <taxon>Dictyoptera</taxon>
        <taxon>Blattodea</taxon>
        <taxon>Blattoidea</taxon>
        <taxon>Blattidae</taxon>
        <taxon>Blattinae</taxon>
        <taxon>Periplaneta</taxon>
    </lineage>
</organism>